<keyword evidence="4" id="KW-1185">Reference proteome</keyword>
<keyword evidence="2" id="KW-0560">Oxidoreductase</keyword>
<dbReference type="AlphaFoldDB" id="A0A1M5QD39"/>
<dbReference type="PANTHER" id="PTHR43477:SF1">
    <property type="entry name" value="DIHYDROANTICAPSIN 7-DEHYDROGENASE"/>
    <property type="match status" value="1"/>
</dbReference>
<evidence type="ECO:0000313" key="4">
    <source>
        <dbReference type="Proteomes" id="UP000184501"/>
    </source>
</evidence>
<dbReference type="CDD" id="cd11731">
    <property type="entry name" value="Lin1944_like_SDR_c"/>
    <property type="match status" value="1"/>
</dbReference>
<dbReference type="RefSeq" id="WP_073490163.1">
    <property type="nucleotide sequence ID" value="NZ_FQVN01000023.1"/>
</dbReference>
<sequence>MRILLVGASGTLGSAVHAALRDRHEVVTASRTGADHSVDITDVASIDALYRAVGRVDAVVSTAGAVPFRPLTELTHEDFRAGTADKLLGQVELVRRGVAAVTPGGSFTLVSGVLAHDPIRTGAVASLVNGALDAFVVAAAIELPEGRRINAVSPTVLTESVERYGDFFPGFEPVPARRAALAYVKSVEGAQTGQVYRVG</sequence>
<dbReference type="Gene3D" id="3.40.50.720">
    <property type="entry name" value="NAD(P)-binding Rossmann-like Domain"/>
    <property type="match status" value="1"/>
</dbReference>
<accession>A0A1M5QD39</accession>
<dbReference type="OrthoDB" id="9787486at2"/>
<dbReference type="InterPro" id="IPR036291">
    <property type="entry name" value="NAD(P)-bd_dom_sf"/>
</dbReference>
<evidence type="ECO:0000313" key="3">
    <source>
        <dbReference type="EMBL" id="SHH11433.1"/>
    </source>
</evidence>
<proteinExistence type="inferred from homology"/>
<dbReference type="EMBL" id="FQVN01000023">
    <property type="protein sequence ID" value="SHH11433.1"/>
    <property type="molecule type" value="Genomic_DNA"/>
</dbReference>
<dbReference type="InterPro" id="IPR051122">
    <property type="entry name" value="SDR_DHRS6-like"/>
</dbReference>
<evidence type="ECO:0000256" key="2">
    <source>
        <dbReference type="ARBA" id="ARBA00023002"/>
    </source>
</evidence>
<dbReference type="Proteomes" id="UP000184501">
    <property type="component" value="Unassembled WGS sequence"/>
</dbReference>
<organism evidence="3 4">
    <name type="scientific">Streptoalloteichus hindustanus</name>
    <dbReference type="NCBI Taxonomy" id="2017"/>
    <lineage>
        <taxon>Bacteria</taxon>
        <taxon>Bacillati</taxon>
        <taxon>Actinomycetota</taxon>
        <taxon>Actinomycetes</taxon>
        <taxon>Pseudonocardiales</taxon>
        <taxon>Pseudonocardiaceae</taxon>
        <taxon>Streptoalloteichus</taxon>
    </lineage>
</organism>
<dbReference type="SUPFAM" id="SSF51735">
    <property type="entry name" value="NAD(P)-binding Rossmann-fold domains"/>
    <property type="match status" value="1"/>
</dbReference>
<dbReference type="PRINTS" id="PR00081">
    <property type="entry name" value="GDHRDH"/>
</dbReference>
<dbReference type="NCBIfam" id="NF005754">
    <property type="entry name" value="PRK07578.1"/>
    <property type="match status" value="1"/>
</dbReference>
<protein>
    <submittedName>
        <fullName evidence="3">Enoyl-(Acyl carrier protein) reductase</fullName>
    </submittedName>
</protein>
<dbReference type="Pfam" id="PF13561">
    <property type="entry name" value="adh_short_C2"/>
    <property type="match status" value="1"/>
</dbReference>
<dbReference type="STRING" id="2017.SAMN05444320_12312"/>
<evidence type="ECO:0000256" key="1">
    <source>
        <dbReference type="ARBA" id="ARBA00006484"/>
    </source>
</evidence>
<dbReference type="PANTHER" id="PTHR43477">
    <property type="entry name" value="DIHYDROANTICAPSIN 7-DEHYDROGENASE"/>
    <property type="match status" value="1"/>
</dbReference>
<reference evidence="3 4" key="1">
    <citation type="submission" date="2016-11" db="EMBL/GenBank/DDBJ databases">
        <authorList>
            <person name="Jaros S."/>
            <person name="Januszkiewicz K."/>
            <person name="Wedrychowicz H."/>
        </authorList>
    </citation>
    <scope>NUCLEOTIDE SEQUENCE [LARGE SCALE GENOMIC DNA]</scope>
    <source>
        <strain evidence="3 4">DSM 44523</strain>
    </source>
</reference>
<gene>
    <name evidence="3" type="ORF">SAMN05444320_12312</name>
</gene>
<dbReference type="InterPro" id="IPR002347">
    <property type="entry name" value="SDR_fam"/>
</dbReference>
<dbReference type="GO" id="GO:0016491">
    <property type="term" value="F:oxidoreductase activity"/>
    <property type="evidence" value="ECO:0007669"/>
    <property type="project" value="UniProtKB-KW"/>
</dbReference>
<comment type="similarity">
    <text evidence="1">Belongs to the short-chain dehydrogenases/reductases (SDR) family.</text>
</comment>
<name>A0A1M5QD39_STRHI</name>